<organism evidence="1">
    <name type="scientific">marine sediment metagenome</name>
    <dbReference type="NCBI Taxonomy" id="412755"/>
    <lineage>
        <taxon>unclassified sequences</taxon>
        <taxon>metagenomes</taxon>
        <taxon>ecological metagenomes</taxon>
    </lineage>
</organism>
<protein>
    <submittedName>
        <fullName evidence="1">Uncharacterized protein</fullName>
    </submittedName>
</protein>
<reference evidence="1" key="1">
    <citation type="journal article" date="2014" name="Front. Microbiol.">
        <title>High frequency of phylogenetically diverse reductive dehalogenase-homologous genes in deep subseafloor sedimentary metagenomes.</title>
        <authorList>
            <person name="Kawai M."/>
            <person name="Futagami T."/>
            <person name="Toyoda A."/>
            <person name="Takaki Y."/>
            <person name="Nishi S."/>
            <person name="Hori S."/>
            <person name="Arai W."/>
            <person name="Tsubouchi T."/>
            <person name="Morono Y."/>
            <person name="Uchiyama I."/>
            <person name="Ito T."/>
            <person name="Fujiyama A."/>
            <person name="Inagaki F."/>
            <person name="Takami H."/>
        </authorList>
    </citation>
    <scope>NUCLEOTIDE SEQUENCE</scope>
    <source>
        <strain evidence="1">Expedition CK06-06</strain>
    </source>
</reference>
<proteinExistence type="predicted"/>
<accession>X1KNR8</accession>
<sequence length="41" mass="4839">KQKLKFFTEERAKDAIKKVSSFNRKQHGSILSNYWGVIARK</sequence>
<comment type="caution">
    <text evidence="1">The sequence shown here is derived from an EMBL/GenBank/DDBJ whole genome shotgun (WGS) entry which is preliminary data.</text>
</comment>
<gene>
    <name evidence="1" type="ORF">S03H2_71885</name>
</gene>
<evidence type="ECO:0000313" key="1">
    <source>
        <dbReference type="EMBL" id="GAH95275.1"/>
    </source>
</evidence>
<dbReference type="AlphaFoldDB" id="X1KNR8"/>
<feature type="non-terminal residue" evidence="1">
    <location>
        <position position="1"/>
    </location>
</feature>
<name>X1KNR8_9ZZZZ</name>
<dbReference type="EMBL" id="BARU01048317">
    <property type="protein sequence ID" value="GAH95275.1"/>
    <property type="molecule type" value="Genomic_DNA"/>
</dbReference>